<dbReference type="PANTHER" id="PTHR43080">
    <property type="entry name" value="CBS DOMAIN-CONTAINING PROTEIN CBSX3, MITOCHONDRIAL"/>
    <property type="match status" value="1"/>
</dbReference>
<feature type="domain" description="CBS" evidence="3">
    <location>
        <begin position="7"/>
        <end position="64"/>
    </location>
</feature>
<dbReference type="Gene3D" id="3.10.580.10">
    <property type="entry name" value="CBS-domain"/>
    <property type="match status" value="1"/>
</dbReference>
<dbReference type="InterPro" id="IPR046342">
    <property type="entry name" value="CBS_dom_sf"/>
</dbReference>
<dbReference type="SUPFAM" id="SSF54631">
    <property type="entry name" value="CBS-domain pair"/>
    <property type="match status" value="1"/>
</dbReference>
<sequence>MRVRDVMIQDVYVAHKDDLVHDVLRKFSNLRISGMPIVDHGYRVVGYISDGDIMRFLGKHTNNVILSYSTICTYYYAESLDAQIDQVDQFKQNAFSLFEKNVMQLATKKVITVKEDDDLVDVAELLSRRKIKKVPVVKDGVLVGIVSRGDVVRAVVQAYLSSGAVS</sequence>
<dbReference type="InterPro" id="IPR000644">
    <property type="entry name" value="CBS_dom"/>
</dbReference>
<protein>
    <submittedName>
        <fullName evidence="4">CBS domain-containing protein</fullName>
    </submittedName>
</protein>
<evidence type="ECO:0000313" key="5">
    <source>
        <dbReference type="Proteomes" id="UP001164803"/>
    </source>
</evidence>
<dbReference type="EMBL" id="CP104064">
    <property type="protein sequence ID" value="WAH36954.1"/>
    <property type="molecule type" value="Genomic_DNA"/>
</dbReference>
<keyword evidence="1 2" id="KW-0129">CBS domain</keyword>
<dbReference type="SMART" id="SM00116">
    <property type="entry name" value="CBS"/>
    <property type="match status" value="2"/>
</dbReference>
<name>A0ABY6Z2H7_9BACL</name>
<keyword evidence="5" id="KW-1185">Reference proteome</keyword>
<reference evidence="4" key="1">
    <citation type="submission" date="2022-08" db="EMBL/GenBank/DDBJ databases">
        <title>Alicyclobacillus dauci DSM2870, complete genome.</title>
        <authorList>
            <person name="Wang Q."/>
            <person name="Cai R."/>
            <person name="Wang Z."/>
        </authorList>
    </citation>
    <scope>NUCLEOTIDE SEQUENCE</scope>
    <source>
        <strain evidence="4">DSM 28700</strain>
    </source>
</reference>
<evidence type="ECO:0000259" key="3">
    <source>
        <dbReference type="PROSITE" id="PS51371"/>
    </source>
</evidence>
<dbReference type="Pfam" id="PF00571">
    <property type="entry name" value="CBS"/>
    <property type="match status" value="2"/>
</dbReference>
<evidence type="ECO:0000256" key="2">
    <source>
        <dbReference type="PROSITE-ProRule" id="PRU00703"/>
    </source>
</evidence>
<gene>
    <name evidence="4" type="ORF">NZD86_22805</name>
</gene>
<dbReference type="Proteomes" id="UP001164803">
    <property type="component" value="Chromosome"/>
</dbReference>
<feature type="domain" description="CBS" evidence="3">
    <location>
        <begin position="106"/>
        <end position="162"/>
    </location>
</feature>
<proteinExistence type="predicted"/>
<organism evidence="4 5">
    <name type="scientific">Alicyclobacillus dauci</name>
    <dbReference type="NCBI Taxonomy" id="1475485"/>
    <lineage>
        <taxon>Bacteria</taxon>
        <taxon>Bacillati</taxon>
        <taxon>Bacillota</taxon>
        <taxon>Bacilli</taxon>
        <taxon>Bacillales</taxon>
        <taxon>Alicyclobacillaceae</taxon>
        <taxon>Alicyclobacillus</taxon>
    </lineage>
</organism>
<evidence type="ECO:0000313" key="4">
    <source>
        <dbReference type="EMBL" id="WAH36954.1"/>
    </source>
</evidence>
<evidence type="ECO:0000256" key="1">
    <source>
        <dbReference type="ARBA" id="ARBA00023122"/>
    </source>
</evidence>
<dbReference type="PROSITE" id="PS51371">
    <property type="entry name" value="CBS"/>
    <property type="match status" value="2"/>
</dbReference>
<dbReference type="InterPro" id="IPR051257">
    <property type="entry name" value="Diverse_CBS-Domain"/>
</dbReference>
<dbReference type="RefSeq" id="WP_268044362.1">
    <property type="nucleotide sequence ID" value="NZ_CP104064.1"/>
</dbReference>
<dbReference type="PANTHER" id="PTHR43080:SF2">
    <property type="entry name" value="CBS DOMAIN-CONTAINING PROTEIN"/>
    <property type="match status" value="1"/>
</dbReference>
<accession>A0ABY6Z2H7</accession>